<protein>
    <submittedName>
        <fullName evidence="2">Uncharacterized protein</fullName>
    </submittedName>
</protein>
<feature type="region of interest" description="Disordered" evidence="1">
    <location>
        <begin position="1"/>
        <end position="79"/>
    </location>
</feature>
<evidence type="ECO:0000313" key="2">
    <source>
        <dbReference type="EMBL" id="GFH11974.1"/>
    </source>
</evidence>
<feature type="compositionally biased region" description="Low complexity" evidence="1">
    <location>
        <begin position="49"/>
        <end position="58"/>
    </location>
</feature>
<accession>A0A699YYY1</accession>
<dbReference type="AlphaFoldDB" id="A0A699YYY1"/>
<dbReference type="Proteomes" id="UP000485058">
    <property type="component" value="Unassembled WGS sequence"/>
</dbReference>
<name>A0A699YYY1_HAELA</name>
<sequence length="79" mass="8423">MATEAFPGLPEQWSEELKDENGAALSKSEFKRRQKANRVAAEKAEKTAAKAAQAAAKPAKAEGEDGAGKLEDDSHEEVP</sequence>
<comment type="caution">
    <text evidence="2">The sequence shown here is derived from an EMBL/GenBank/DDBJ whole genome shotgun (WGS) entry which is preliminary data.</text>
</comment>
<dbReference type="EMBL" id="BLLF01000454">
    <property type="protein sequence ID" value="GFH11974.1"/>
    <property type="molecule type" value="Genomic_DNA"/>
</dbReference>
<gene>
    <name evidence="2" type="ORF">HaLaN_07580</name>
</gene>
<proteinExistence type="predicted"/>
<evidence type="ECO:0000313" key="3">
    <source>
        <dbReference type="Proteomes" id="UP000485058"/>
    </source>
</evidence>
<evidence type="ECO:0000256" key="1">
    <source>
        <dbReference type="SAM" id="MobiDB-lite"/>
    </source>
</evidence>
<keyword evidence="3" id="KW-1185">Reference proteome</keyword>
<organism evidence="2 3">
    <name type="scientific">Haematococcus lacustris</name>
    <name type="common">Green alga</name>
    <name type="synonym">Haematococcus pluvialis</name>
    <dbReference type="NCBI Taxonomy" id="44745"/>
    <lineage>
        <taxon>Eukaryota</taxon>
        <taxon>Viridiplantae</taxon>
        <taxon>Chlorophyta</taxon>
        <taxon>core chlorophytes</taxon>
        <taxon>Chlorophyceae</taxon>
        <taxon>CS clade</taxon>
        <taxon>Chlamydomonadales</taxon>
        <taxon>Haematococcaceae</taxon>
        <taxon>Haematococcus</taxon>
    </lineage>
</organism>
<reference evidence="2 3" key="1">
    <citation type="submission" date="2020-02" db="EMBL/GenBank/DDBJ databases">
        <title>Draft genome sequence of Haematococcus lacustris strain NIES-144.</title>
        <authorList>
            <person name="Morimoto D."/>
            <person name="Nakagawa S."/>
            <person name="Yoshida T."/>
            <person name="Sawayama S."/>
        </authorList>
    </citation>
    <scope>NUCLEOTIDE SEQUENCE [LARGE SCALE GENOMIC DNA]</scope>
    <source>
        <strain evidence="2 3">NIES-144</strain>
    </source>
</reference>
<feature type="compositionally biased region" description="Basic and acidic residues" evidence="1">
    <location>
        <begin position="59"/>
        <end position="79"/>
    </location>
</feature>